<reference evidence="1 2" key="1">
    <citation type="submission" date="2019-10" db="EMBL/GenBank/DDBJ databases">
        <title>Streptomyces tenebrisbrunneis sp.nov., an endogenous actinomycete isolated from of Lycium ruthenicum.</title>
        <authorList>
            <person name="Ma L."/>
        </authorList>
    </citation>
    <scope>NUCLEOTIDE SEQUENCE [LARGE SCALE GENOMIC DNA]</scope>
    <source>
        <strain evidence="1 2">TRM 66187</strain>
    </source>
</reference>
<dbReference type="Proteomes" id="UP000621266">
    <property type="component" value="Unassembled WGS sequence"/>
</dbReference>
<protein>
    <submittedName>
        <fullName evidence="1">Uncharacterized protein</fullName>
    </submittedName>
</protein>
<organism evidence="1 2">
    <name type="scientific">Streptomyces lycii</name>
    <dbReference type="NCBI Taxonomy" id="2654337"/>
    <lineage>
        <taxon>Bacteria</taxon>
        <taxon>Bacillati</taxon>
        <taxon>Actinomycetota</taxon>
        <taxon>Actinomycetes</taxon>
        <taxon>Kitasatosporales</taxon>
        <taxon>Streptomycetaceae</taxon>
        <taxon>Streptomyces</taxon>
    </lineage>
</organism>
<sequence length="70" mass="7565">MHLEVHVNIDQSSQAAEKLNRLLDGDAVVCTSIWAGQDASSTNWRRQSWCRPSTAPAILASTSAVTGQRA</sequence>
<accession>A0ABQ7FA71</accession>
<evidence type="ECO:0000313" key="2">
    <source>
        <dbReference type="Proteomes" id="UP000621266"/>
    </source>
</evidence>
<evidence type="ECO:0000313" key="1">
    <source>
        <dbReference type="EMBL" id="KAF4405931.1"/>
    </source>
</evidence>
<comment type="caution">
    <text evidence="1">The sequence shown here is derived from an EMBL/GenBank/DDBJ whole genome shotgun (WGS) entry which is preliminary data.</text>
</comment>
<gene>
    <name evidence="1" type="ORF">GCU69_27685</name>
</gene>
<name>A0ABQ7FA71_9ACTN</name>
<dbReference type="RefSeq" id="WP_156207469.1">
    <property type="nucleotide sequence ID" value="NZ_WHPN01000396.1"/>
</dbReference>
<dbReference type="EMBL" id="WHPN01000396">
    <property type="protein sequence ID" value="KAF4405931.1"/>
    <property type="molecule type" value="Genomic_DNA"/>
</dbReference>
<keyword evidence="2" id="KW-1185">Reference proteome</keyword>
<proteinExistence type="predicted"/>